<feature type="region of interest" description="Disordered" evidence="1">
    <location>
        <begin position="1"/>
        <end position="191"/>
    </location>
</feature>
<dbReference type="AlphaFoldDB" id="A0AAN7ZR19"/>
<feature type="compositionally biased region" description="Polar residues" evidence="1">
    <location>
        <begin position="1"/>
        <end position="10"/>
    </location>
</feature>
<dbReference type="Proteomes" id="UP001310594">
    <property type="component" value="Unassembled WGS sequence"/>
</dbReference>
<feature type="compositionally biased region" description="Low complexity" evidence="1">
    <location>
        <begin position="177"/>
        <end position="191"/>
    </location>
</feature>
<name>A0AAN7ZR19_9PEZI</name>
<gene>
    <name evidence="2" type="ORF">LTR97_000767</name>
</gene>
<evidence type="ECO:0000313" key="2">
    <source>
        <dbReference type="EMBL" id="KAK5708227.1"/>
    </source>
</evidence>
<protein>
    <submittedName>
        <fullName evidence="2">Uncharacterized protein</fullName>
    </submittedName>
</protein>
<evidence type="ECO:0000256" key="1">
    <source>
        <dbReference type="SAM" id="MobiDB-lite"/>
    </source>
</evidence>
<evidence type="ECO:0000313" key="3">
    <source>
        <dbReference type="Proteomes" id="UP001310594"/>
    </source>
</evidence>
<organism evidence="2 3">
    <name type="scientific">Elasticomyces elasticus</name>
    <dbReference type="NCBI Taxonomy" id="574655"/>
    <lineage>
        <taxon>Eukaryota</taxon>
        <taxon>Fungi</taxon>
        <taxon>Dikarya</taxon>
        <taxon>Ascomycota</taxon>
        <taxon>Pezizomycotina</taxon>
        <taxon>Dothideomycetes</taxon>
        <taxon>Dothideomycetidae</taxon>
        <taxon>Mycosphaerellales</taxon>
        <taxon>Teratosphaeriaceae</taxon>
        <taxon>Elasticomyces</taxon>
    </lineage>
</organism>
<dbReference type="EMBL" id="JAVRQU010000001">
    <property type="protein sequence ID" value="KAK5708227.1"/>
    <property type="molecule type" value="Genomic_DNA"/>
</dbReference>
<feature type="compositionally biased region" description="Polar residues" evidence="1">
    <location>
        <begin position="78"/>
        <end position="106"/>
    </location>
</feature>
<proteinExistence type="predicted"/>
<comment type="caution">
    <text evidence="2">The sequence shown here is derived from an EMBL/GenBank/DDBJ whole genome shotgun (WGS) entry which is preliminary data.</text>
</comment>
<accession>A0AAN7ZR19</accession>
<reference evidence="2" key="1">
    <citation type="submission" date="2023-08" db="EMBL/GenBank/DDBJ databases">
        <title>Black Yeasts Isolated from many extreme environments.</title>
        <authorList>
            <person name="Coleine C."/>
            <person name="Stajich J.E."/>
            <person name="Selbmann L."/>
        </authorList>
    </citation>
    <scope>NUCLEOTIDE SEQUENCE</scope>
    <source>
        <strain evidence="2">CCFEE 5810</strain>
    </source>
</reference>
<sequence length="191" mass="19359">MSSTSRNTDGPMSGGGGSEAFHSSVERSEPLTTHGHQPGKLVGNEARPEFEAETLPAGTAPSKSTFAPNPTDDVPPVQQYQDSSSIEADAPQTSASDTLGGSSSADVHSGIGKPIQGQSSSELRDGSKGRTGGTEGVNTTSQSGISTDAMPSQRALDNDNANVGRGEPASAEDRVPESATTVASEATSSRN</sequence>
<feature type="compositionally biased region" description="Polar residues" evidence="1">
    <location>
        <begin position="136"/>
        <end position="150"/>
    </location>
</feature>